<dbReference type="InterPro" id="IPR023796">
    <property type="entry name" value="Serpin_dom"/>
</dbReference>
<evidence type="ECO:0000313" key="5">
    <source>
        <dbReference type="Proteomes" id="UP000515140"/>
    </source>
</evidence>
<dbReference type="SUPFAM" id="SSF56574">
    <property type="entry name" value="Serpins"/>
    <property type="match status" value="1"/>
</dbReference>
<dbReference type="Pfam" id="PF00079">
    <property type="entry name" value="Serpin"/>
    <property type="match status" value="1"/>
</dbReference>
<dbReference type="FunFam" id="3.30.497.10:FF:000001">
    <property type="entry name" value="Serine protease inhibitor"/>
    <property type="match status" value="1"/>
</dbReference>
<organism evidence="5 6">
    <name type="scientific">Phascolarctos cinereus</name>
    <name type="common">Koala</name>
    <dbReference type="NCBI Taxonomy" id="38626"/>
    <lineage>
        <taxon>Eukaryota</taxon>
        <taxon>Metazoa</taxon>
        <taxon>Chordata</taxon>
        <taxon>Craniata</taxon>
        <taxon>Vertebrata</taxon>
        <taxon>Euteleostomi</taxon>
        <taxon>Mammalia</taxon>
        <taxon>Metatheria</taxon>
        <taxon>Diprotodontia</taxon>
        <taxon>Phascolarctidae</taxon>
        <taxon>Phascolarctos</taxon>
    </lineage>
</organism>
<comment type="similarity">
    <text evidence="1 2">Belongs to the serpin family.</text>
</comment>
<name>A0A6P5JPS7_PHACI</name>
<dbReference type="SMART" id="SM00093">
    <property type="entry name" value="SERPIN"/>
    <property type="match status" value="1"/>
</dbReference>
<keyword evidence="5" id="KW-1185">Reference proteome</keyword>
<dbReference type="AlphaFoldDB" id="A0A6P5JPS7"/>
<dbReference type="PANTHER" id="PTHR11461">
    <property type="entry name" value="SERINE PROTEASE INHIBITOR, SERPIN"/>
    <property type="match status" value="1"/>
</dbReference>
<accession>A0A6P5JPS7</accession>
<dbReference type="Proteomes" id="UP000515140">
    <property type="component" value="Unplaced"/>
</dbReference>
<evidence type="ECO:0000256" key="1">
    <source>
        <dbReference type="ARBA" id="ARBA00009500"/>
    </source>
</evidence>
<dbReference type="Gene3D" id="3.30.497.10">
    <property type="entry name" value="Antithrombin, subunit I, domain 2"/>
    <property type="match status" value="1"/>
</dbReference>
<feature type="domain" description="Serpin" evidence="4">
    <location>
        <begin position="53"/>
        <end position="218"/>
    </location>
</feature>
<dbReference type="PANTHER" id="PTHR11461:SF34">
    <property type="entry name" value="CORTICOSTEROID-BINDING GLOBULIN"/>
    <property type="match status" value="1"/>
</dbReference>
<dbReference type="GO" id="GO:0005615">
    <property type="term" value="C:extracellular space"/>
    <property type="evidence" value="ECO:0007669"/>
    <property type="project" value="InterPro"/>
</dbReference>
<feature type="signal peptide" evidence="3">
    <location>
        <begin position="1"/>
        <end position="20"/>
    </location>
</feature>
<sequence>MTSNLYKCLFIFSALSFCVSQTGNHDLHPQEHPVEKENPSHRRLAPVNVDFAFRLYKNLISRAPDRNVFISPVSISMSLAMLSLGARSATRTQLLESLGFNLTETPDLAIHQGFQYLIYLFNNSDTGLEMNMGNVLFLDSQIELMETFMTEIKHYYYNVEVSSADFQNSTRAKKQVNDFVKNKTLGNVDQLFKELDSDTMLILISYIFFKGKISYSDRVA</sequence>
<protein>
    <submittedName>
        <fullName evidence="6">Corticosteroid-binding globulin-like</fullName>
    </submittedName>
</protein>
<dbReference type="InterPro" id="IPR042178">
    <property type="entry name" value="Serpin_sf_1"/>
</dbReference>
<dbReference type="InterPro" id="IPR000215">
    <property type="entry name" value="Serpin_fam"/>
</dbReference>
<gene>
    <name evidence="6" type="primary">LOC110204376</name>
</gene>
<dbReference type="RefSeq" id="XP_020836292.1">
    <property type="nucleotide sequence ID" value="XM_020980633.1"/>
</dbReference>
<dbReference type="InterPro" id="IPR036186">
    <property type="entry name" value="Serpin_sf"/>
</dbReference>
<dbReference type="InParanoid" id="A0A6P5JPS7"/>
<dbReference type="GeneID" id="110204376"/>
<dbReference type="GO" id="GO:0004867">
    <property type="term" value="F:serine-type endopeptidase inhibitor activity"/>
    <property type="evidence" value="ECO:0007669"/>
    <property type="project" value="InterPro"/>
</dbReference>
<dbReference type="KEGG" id="pcw:110204376"/>
<evidence type="ECO:0000313" key="6">
    <source>
        <dbReference type="RefSeq" id="XP_020836292.1"/>
    </source>
</evidence>
<reference evidence="6" key="1">
    <citation type="submission" date="2025-08" db="UniProtKB">
        <authorList>
            <consortium name="RefSeq"/>
        </authorList>
    </citation>
    <scope>IDENTIFICATION</scope>
    <source>
        <tissue evidence="6">Spleen</tissue>
    </source>
</reference>
<evidence type="ECO:0000256" key="3">
    <source>
        <dbReference type="SAM" id="SignalP"/>
    </source>
</evidence>
<proteinExistence type="inferred from homology"/>
<feature type="chain" id="PRO_5028295218" evidence="3">
    <location>
        <begin position="21"/>
        <end position="220"/>
    </location>
</feature>
<feature type="non-terminal residue" evidence="6">
    <location>
        <position position="220"/>
    </location>
</feature>
<evidence type="ECO:0000256" key="2">
    <source>
        <dbReference type="RuleBase" id="RU000411"/>
    </source>
</evidence>
<keyword evidence="3" id="KW-0732">Signal</keyword>
<evidence type="ECO:0000259" key="4">
    <source>
        <dbReference type="SMART" id="SM00093"/>
    </source>
</evidence>